<organism evidence="2 3">
    <name type="scientific">Actinophytocola glycyrrhizae</name>
    <dbReference type="NCBI Taxonomy" id="2044873"/>
    <lineage>
        <taxon>Bacteria</taxon>
        <taxon>Bacillati</taxon>
        <taxon>Actinomycetota</taxon>
        <taxon>Actinomycetes</taxon>
        <taxon>Pseudonocardiales</taxon>
        <taxon>Pseudonocardiaceae</taxon>
    </lineage>
</organism>
<dbReference type="EMBL" id="JBHSIS010000007">
    <property type="protein sequence ID" value="MFC4855153.1"/>
    <property type="molecule type" value="Genomic_DNA"/>
</dbReference>
<dbReference type="Proteomes" id="UP001595859">
    <property type="component" value="Unassembled WGS sequence"/>
</dbReference>
<reference evidence="3" key="1">
    <citation type="journal article" date="2019" name="Int. J. Syst. Evol. Microbiol.">
        <title>The Global Catalogue of Microorganisms (GCM) 10K type strain sequencing project: providing services to taxonomists for standard genome sequencing and annotation.</title>
        <authorList>
            <consortium name="The Broad Institute Genomics Platform"/>
            <consortium name="The Broad Institute Genome Sequencing Center for Infectious Disease"/>
            <person name="Wu L."/>
            <person name="Ma J."/>
        </authorList>
    </citation>
    <scope>NUCLEOTIDE SEQUENCE [LARGE SCALE GENOMIC DNA]</scope>
    <source>
        <strain evidence="3">ZS-22-S1</strain>
    </source>
</reference>
<gene>
    <name evidence="2" type="ORF">ACFPCV_16725</name>
</gene>
<evidence type="ECO:0000256" key="1">
    <source>
        <dbReference type="SAM" id="Phobius"/>
    </source>
</evidence>
<keyword evidence="1" id="KW-0812">Transmembrane</keyword>
<evidence type="ECO:0008006" key="4">
    <source>
        <dbReference type="Google" id="ProtNLM"/>
    </source>
</evidence>
<comment type="caution">
    <text evidence="2">The sequence shown here is derived from an EMBL/GenBank/DDBJ whole genome shotgun (WGS) entry which is preliminary data.</text>
</comment>
<accession>A0ABV9S2V4</accession>
<protein>
    <recommendedName>
        <fullName evidence="4">LPXTG-motif cell wall-anchored protein</fullName>
    </recommendedName>
</protein>
<dbReference type="RefSeq" id="WP_378057101.1">
    <property type="nucleotide sequence ID" value="NZ_JBHSIS010000007.1"/>
</dbReference>
<evidence type="ECO:0000313" key="3">
    <source>
        <dbReference type="Proteomes" id="UP001595859"/>
    </source>
</evidence>
<feature type="transmembrane region" description="Helical" evidence="1">
    <location>
        <begin position="48"/>
        <end position="67"/>
    </location>
</feature>
<proteinExistence type="predicted"/>
<sequence>MSTETRTSAFDIRLIIALLTGVYGAVLTVLGLFVTSDQEIDKSAGVNINLWAGLGLLVVMLLFVLWVRLRPLRLPADQENKETDA</sequence>
<name>A0ABV9S2V4_9PSEU</name>
<feature type="transmembrane region" description="Helical" evidence="1">
    <location>
        <begin position="12"/>
        <end position="36"/>
    </location>
</feature>
<evidence type="ECO:0000313" key="2">
    <source>
        <dbReference type="EMBL" id="MFC4855153.1"/>
    </source>
</evidence>
<keyword evidence="1" id="KW-1133">Transmembrane helix</keyword>
<keyword evidence="1" id="KW-0472">Membrane</keyword>
<keyword evidence="3" id="KW-1185">Reference proteome</keyword>